<evidence type="ECO:0000313" key="3">
    <source>
        <dbReference type="EMBL" id="BCG26597.1"/>
    </source>
</evidence>
<dbReference type="EMBL" id="BQKM01000001">
    <property type="protein sequence ID" value="GJN50668.1"/>
    <property type="molecule type" value="Genomic_DNA"/>
</dbReference>
<feature type="region of interest" description="Disordered" evidence="1">
    <location>
        <begin position="204"/>
        <end position="250"/>
    </location>
</feature>
<name>A0A6J4EA43_9PSED</name>
<protein>
    <submittedName>
        <fullName evidence="3">Uncharacterized protein</fullName>
    </submittedName>
</protein>
<feature type="transmembrane region" description="Helical" evidence="2">
    <location>
        <begin position="6"/>
        <end position="23"/>
    </location>
</feature>
<dbReference type="KEGG" id="ptw:TUM18999_47880"/>
<gene>
    <name evidence="3" type="ORF">TUM18999_47880</name>
    <name evidence="4" type="ORF">TUM20286_04200</name>
</gene>
<evidence type="ECO:0000313" key="4">
    <source>
        <dbReference type="EMBL" id="GJN50668.1"/>
    </source>
</evidence>
<reference evidence="3 5" key="1">
    <citation type="submission" date="2020-05" db="EMBL/GenBank/DDBJ databases">
        <title>Characterization of novel class B3 metallo-beta-lactamase from novel Pseudomonas species.</title>
        <authorList>
            <person name="Yamada K."/>
            <person name="Aoki K."/>
            <person name="Ishii Y."/>
        </authorList>
    </citation>
    <scope>NUCLEOTIDE SEQUENCE [LARGE SCALE GENOMIC DNA]</scope>
    <source>
        <strain evidence="3 5">TUM18999</strain>
        <strain evidence="4 6">TUM20286</strain>
    </source>
</reference>
<dbReference type="AlphaFoldDB" id="A0A6J4EA43"/>
<feature type="compositionally biased region" description="Gly residues" evidence="1">
    <location>
        <begin position="226"/>
        <end position="250"/>
    </location>
</feature>
<accession>A0A6J4EA43</accession>
<evidence type="ECO:0000313" key="5">
    <source>
        <dbReference type="Proteomes" id="UP000509383"/>
    </source>
</evidence>
<keyword evidence="6" id="KW-1185">Reference proteome</keyword>
<evidence type="ECO:0000256" key="1">
    <source>
        <dbReference type="SAM" id="MobiDB-lite"/>
    </source>
</evidence>
<dbReference type="Proteomes" id="UP001054892">
    <property type="component" value="Unassembled WGS sequence"/>
</dbReference>
<dbReference type="EMBL" id="AP023189">
    <property type="protein sequence ID" value="BCG26597.1"/>
    <property type="molecule type" value="Genomic_DNA"/>
</dbReference>
<evidence type="ECO:0000313" key="6">
    <source>
        <dbReference type="Proteomes" id="UP001054892"/>
    </source>
</evidence>
<keyword evidence="2" id="KW-0472">Membrane</keyword>
<proteinExistence type="predicted"/>
<organism evidence="3 5">
    <name type="scientific">Pseudomonas tohonis</name>
    <dbReference type="NCBI Taxonomy" id="2725477"/>
    <lineage>
        <taxon>Bacteria</taxon>
        <taxon>Pseudomonadati</taxon>
        <taxon>Pseudomonadota</taxon>
        <taxon>Gammaproteobacteria</taxon>
        <taxon>Pseudomonadales</taxon>
        <taxon>Pseudomonadaceae</taxon>
        <taxon>Pseudomonas</taxon>
    </lineage>
</organism>
<evidence type="ECO:0000256" key="2">
    <source>
        <dbReference type="SAM" id="Phobius"/>
    </source>
</evidence>
<dbReference type="RefSeq" id="WP_173176001.1">
    <property type="nucleotide sequence ID" value="NZ_AP023189.1"/>
</dbReference>
<keyword evidence="2" id="KW-1133">Transmembrane helix</keyword>
<keyword evidence="2" id="KW-0812">Transmembrane</keyword>
<sequence length="250" mass="27190">MTPWLIIPGLFFAVFSFSFFKRRRASGRERFIREFRPAPWLFDELRKRHPQLSLEDCMLVSAGLRQYFLCYLKSGYGYVSMPSQVVDDLWHAFILDTREYKRFCQQAFGRFLHHRPARTLSGNARQADAGLRRCWWYACEQERIDPQRPGRVPLLFDLDSRLGIVGGFLYVADCKGVRRNDGGDAGSGVIYCGGDFVGSDSGYGSSDFGDGSGTGGSHHGSDSSSDGGGSDGGGDSGGGCGGGCGGGGGD</sequence>
<dbReference type="Proteomes" id="UP000509383">
    <property type="component" value="Chromosome"/>
</dbReference>